<keyword evidence="2" id="KW-0175">Coiled coil</keyword>
<dbReference type="Proteomes" id="UP001248581">
    <property type="component" value="Chromosome"/>
</dbReference>
<evidence type="ECO:0000256" key="3">
    <source>
        <dbReference type="SAM" id="Phobius"/>
    </source>
</evidence>
<reference evidence="5" key="1">
    <citation type="submission" date="2023-09" db="EMBL/GenBank/DDBJ databases">
        <authorList>
            <person name="Li S."/>
            <person name="Li X."/>
            <person name="Zhang C."/>
            <person name="Zhao Z."/>
        </authorList>
    </citation>
    <scope>NUCLEOTIDE SEQUENCE [LARGE SCALE GENOMIC DNA]</scope>
    <source>
        <strain evidence="5">SQ345</strain>
    </source>
</reference>
<keyword evidence="3" id="KW-0472">Membrane</keyword>
<evidence type="ECO:0000256" key="1">
    <source>
        <dbReference type="ARBA" id="ARBA00004196"/>
    </source>
</evidence>
<evidence type="ECO:0000256" key="2">
    <source>
        <dbReference type="ARBA" id="ARBA00023054"/>
    </source>
</evidence>
<dbReference type="PANTHER" id="PTHR32347:SF23">
    <property type="entry name" value="BLL5650 PROTEIN"/>
    <property type="match status" value="1"/>
</dbReference>
<evidence type="ECO:0000313" key="5">
    <source>
        <dbReference type="Proteomes" id="UP001248581"/>
    </source>
</evidence>
<protein>
    <recommendedName>
        <fullName evidence="6">HlyD family secretion protein</fullName>
    </recommendedName>
</protein>
<gene>
    <name evidence="4" type="ORF">RI845_08140</name>
</gene>
<keyword evidence="3" id="KW-0812">Transmembrane</keyword>
<accession>A0ABY9TMJ9</accession>
<dbReference type="PANTHER" id="PTHR32347">
    <property type="entry name" value="EFFLUX SYSTEM COMPONENT YKNX-RELATED"/>
    <property type="match status" value="1"/>
</dbReference>
<proteinExistence type="predicted"/>
<organism evidence="4 5">
    <name type="scientific">Thalassotalea nanhaiensis</name>
    <dbReference type="NCBI Taxonomy" id="3065648"/>
    <lineage>
        <taxon>Bacteria</taxon>
        <taxon>Pseudomonadati</taxon>
        <taxon>Pseudomonadota</taxon>
        <taxon>Gammaproteobacteria</taxon>
        <taxon>Alteromonadales</taxon>
        <taxon>Colwelliaceae</taxon>
        <taxon>Thalassotalea</taxon>
    </lineage>
</organism>
<dbReference type="EMBL" id="CP134146">
    <property type="protein sequence ID" value="WNC70096.1"/>
    <property type="molecule type" value="Genomic_DNA"/>
</dbReference>
<feature type="transmembrane region" description="Helical" evidence="3">
    <location>
        <begin position="35"/>
        <end position="54"/>
    </location>
</feature>
<name>A0ABY9TMJ9_9GAMM</name>
<dbReference type="InterPro" id="IPR050465">
    <property type="entry name" value="UPF0194_transport"/>
</dbReference>
<sequence>MKIQFQSEKQKNATLNDGFKVVYAPAKRIAFKIRWYVLLSIIASPLVIFSWHMLDDTLLVTADGILTTEPIVLNAPKSVYVENINISAGDKISERDVLIKLNSPVVDKELILLTKKYSAYKAHHESGNETINRLYAQQIATLKSAEKSQDKINEKYQEYNSRGVLPLNEQLLIEQNSLNAKSKYQQAMIEHQSALDEHKNGQAAKTLMEIELAMVEAKAKQDMLAIRSNKEAVVNEVFVEEGEFIAEDTPLLAISNLVDPVVNVYLSPERMDYAKVGQTATITLPNGDEHHGVINTPTQLSQKMPDVLSGPFDGNKPAIKVTLDISPKPEVVLEGLPVKVRFHYLSET</sequence>
<evidence type="ECO:0008006" key="6">
    <source>
        <dbReference type="Google" id="ProtNLM"/>
    </source>
</evidence>
<evidence type="ECO:0000313" key="4">
    <source>
        <dbReference type="EMBL" id="WNC70096.1"/>
    </source>
</evidence>
<dbReference type="RefSeq" id="WP_348389237.1">
    <property type="nucleotide sequence ID" value="NZ_CP134146.1"/>
</dbReference>
<keyword evidence="5" id="KW-1185">Reference proteome</keyword>
<keyword evidence="3" id="KW-1133">Transmembrane helix</keyword>
<comment type="subcellular location">
    <subcellularLocation>
        <location evidence="1">Cell envelope</location>
    </subcellularLocation>
</comment>